<keyword evidence="3 6" id="KW-0418">Kinase</keyword>
<feature type="domain" description="Carbohydrate kinase FGGY N-terminal" evidence="4">
    <location>
        <begin position="6"/>
        <end position="238"/>
    </location>
</feature>
<name>A0A1D8IPF2_9GAMM</name>
<evidence type="ECO:0000313" key="6">
    <source>
        <dbReference type="EMBL" id="AOU98357.1"/>
    </source>
</evidence>
<dbReference type="CDD" id="cd07783">
    <property type="entry name" value="ASKHA_NBD_FGGY_SePSK_AtXK1-like"/>
    <property type="match status" value="1"/>
</dbReference>
<dbReference type="GO" id="GO:0005975">
    <property type="term" value="P:carbohydrate metabolic process"/>
    <property type="evidence" value="ECO:0007669"/>
    <property type="project" value="InterPro"/>
</dbReference>
<dbReference type="SUPFAM" id="SSF53067">
    <property type="entry name" value="Actin-like ATPase domain"/>
    <property type="match status" value="2"/>
</dbReference>
<proteinExistence type="inferred from homology"/>
<reference evidence="7" key="1">
    <citation type="submission" date="2016-09" db="EMBL/GenBank/DDBJ databases">
        <title>Acidihalobacter prosperus F5.</title>
        <authorList>
            <person name="Khaleque H.N."/>
            <person name="Ramsay J.P."/>
            <person name="Kaksonen A.H."/>
            <person name="Boxall N.J."/>
            <person name="Watkin E.L.J."/>
        </authorList>
    </citation>
    <scope>NUCLEOTIDE SEQUENCE [LARGE SCALE GENOMIC DNA]</scope>
    <source>
        <strain evidence="7">F5</strain>
    </source>
</reference>
<evidence type="ECO:0000256" key="3">
    <source>
        <dbReference type="ARBA" id="ARBA00022777"/>
    </source>
</evidence>
<evidence type="ECO:0000259" key="5">
    <source>
        <dbReference type="Pfam" id="PF02782"/>
    </source>
</evidence>
<dbReference type="Proteomes" id="UP000095401">
    <property type="component" value="Chromosome"/>
</dbReference>
<evidence type="ECO:0000259" key="4">
    <source>
        <dbReference type="Pfam" id="PF00370"/>
    </source>
</evidence>
<sequence length="426" mass="44912">MTRPLAIGVDVGTSGIRALAIDDKGAIHAQATRSMPAPMGTDGRQEQSPTIWWDTLLDTLGALTRTLPADHQPRALALDGTSGSLLLAGRDGRALGPALMYADQRASTEAAHIAELAPAESGAHGPSSALAKLLWLLRHQPPPPGFRALHQADWLLACLGAPLGTSDENNALKLGYDPVNRHWPEWLARLGIPPEALPEPRIPGTPVGTLNPSLAHTLGLPAGLTLVAGTTDGVAAFIATGANTPGEGVTSLGSTLVLKQLCSHPIFQAEAGIYSHRLGDLWLAGGASNSGGAVLRAHFDDDEIARCTQALRPEEPTALDYYPLLRPGERFPIADPGLPPRLTPRPADTCRFFQGMLEGMAEIERQGYVRLREAGGEPLISVRSVGGGAINTGWTRIRAAHLGVPLLDPHHQDAAYGAALLARRVL</sequence>
<feature type="domain" description="Carbohydrate kinase FGGY C-terminal" evidence="5">
    <location>
        <begin position="279"/>
        <end position="422"/>
    </location>
</feature>
<dbReference type="KEGG" id="aprs:BI364_10645"/>
<dbReference type="InterPro" id="IPR043129">
    <property type="entry name" value="ATPase_NBD"/>
</dbReference>
<organism evidence="6 7">
    <name type="scientific">Acidihalobacter yilgarnensis</name>
    <dbReference type="NCBI Taxonomy" id="2819280"/>
    <lineage>
        <taxon>Bacteria</taxon>
        <taxon>Pseudomonadati</taxon>
        <taxon>Pseudomonadota</taxon>
        <taxon>Gammaproteobacteria</taxon>
        <taxon>Chromatiales</taxon>
        <taxon>Ectothiorhodospiraceae</taxon>
        <taxon>Acidihalobacter</taxon>
    </lineage>
</organism>
<dbReference type="InterPro" id="IPR018485">
    <property type="entry name" value="FGGY_C"/>
</dbReference>
<evidence type="ECO:0000256" key="2">
    <source>
        <dbReference type="ARBA" id="ARBA00022679"/>
    </source>
</evidence>
<dbReference type="PANTHER" id="PTHR43095">
    <property type="entry name" value="SUGAR KINASE"/>
    <property type="match status" value="1"/>
</dbReference>
<evidence type="ECO:0000313" key="7">
    <source>
        <dbReference type="Proteomes" id="UP000095401"/>
    </source>
</evidence>
<dbReference type="Gene3D" id="3.30.420.40">
    <property type="match status" value="2"/>
</dbReference>
<keyword evidence="7" id="KW-1185">Reference proteome</keyword>
<accession>A0A1D8IPF2</accession>
<dbReference type="Pfam" id="PF00370">
    <property type="entry name" value="FGGY_N"/>
    <property type="match status" value="1"/>
</dbReference>
<protein>
    <submittedName>
        <fullName evidence="6">Carbohydrate kinase</fullName>
    </submittedName>
</protein>
<dbReference type="PIRSF" id="PIRSF000538">
    <property type="entry name" value="GlpK"/>
    <property type="match status" value="1"/>
</dbReference>
<dbReference type="EMBL" id="CP017415">
    <property type="protein sequence ID" value="AOU98357.1"/>
    <property type="molecule type" value="Genomic_DNA"/>
</dbReference>
<dbReference type="AlphaFoldDB" id="A0A1D8IPF2"/>
<dbReference type="GO" id="GO:0016301">
    <property type="term" value="F:kinase activity"/>
    <property type="evidence" value="ECO:0007669"/>
    <property type="project" value="UniProtKB-KW"/>
</dbReference>
<dbReference type="InterPro" id="IPR000577">
    <property type="entry name" value="Carb_kinase_FGGY"/>
</dbReference>
<comment type="similarity">
    <text evidence="1">Belongs to the FGGY kinase family.</text>
</comment>
<dbReference type="RefSeq" id="WP_070078718.1">
    <property type="nucleotide sequence ID" value="NZ_CP017415.1"/>
</dbReference>
<dbReference type="PANTHER" id="PTHR43095:SF5">
    <property type="entry name" value="XYLULOSE KINASE"/>
    <property type="match status" value="1"/>
</dbReference>
<evidence type="ECO:0000256" key="1">
    <source>
        <dbReference type="ARBA" id="ARBA00009156"/>
    </source>
</evidence>
<dbReference type="Pfam" id="PF02782">
    <property type="entry name" value="FGGY_C"/>
    <property type="match status" value="1"/>
</dbReference>
<gene>
    <name evidence="6" type="ORF">BI364_10645</name>
</gene>
<keyword evidence="2" id="KW-0808">Transferase</keyword>
<dbReference type="InterPro" id="IPR018484">
    <property type="entry name" value="FGGY_N"/>
</dbReference>
<dbReference type="InterPro" id="IPR050406">
    <property type="entry name" value="FGGY_Carb_Kinase"/>
</dbReference>